<organism evidence="2 3">
    <name type="scientific">Caulobacter phage Ccr32</name>
    <dbReference type="NCBI Taxonomy" id="1959738"/>
    <lineage>
        <taxon>Viruses</taxon>
        <taxon>Duplodnaviria</taxon>
        <taxon>Heunggongvirae</taxon>
        <taxon>Uroviricota</taxon>
        <taxon>Caudoviricetes</taxon>
        <taxon>Jeanschmidtviridae</taxon>
        <taxon>Shapirovirus</taxon>
        <taxon>Shapirovirus cbk</taxon>
    </lineage>
</organism>
<dbReference type="Gene3D" id="3.30.420.10">
    <property type="entry name" value="Ribonuclease H-like superfamily/Ribonuclease H"/>
    <property type="match status" value="1"/>
</dbReference>
<feature type="domain" description="Exonuclease" evidence="1">
    <location>
        <begin position="1"/>
        <end position="202"/>
    </location>
</feature>
<protein>
    <submittedName>
        <fullName evidence="2">DNA polymerase III alpha subunit</fullName>
        <ecNumber evidence="2">2.7.7.7</ecNumber>
    </submittedName>
</protein>
<evidence type="ECO:0000313" key="2">
    <source>
        <dbReference type="EMBL" id="ARB15035.1"/>
    </source>
</evidence>
<dbReference type="SMART" id="SM00479">
    <property type="entry name" value="EXOIII"/>
    <property type="match status" value="1"/>
</dbReference>
<dbReference type="SUPFAM" id="SSF53098">
    <property type="entry name" value="Ribonuclease H-like"/>
    <property type="match status" value="1"/>
</dbReference>
<accession>A0A1V0EDQ0</accession>
<keyword evidence="2" id="KW-0548">Nucleotidyltransferase</keyword>
<proteinExistence type="predicted"/>
<reference evidence="3" key="1">
    <citation type="journal article" date="2017" name="Curr. Microbiol.">
        <title>Genomic Diversity of Type B3 Bacteriophages of Caulobacter crescentus.</title>
        <authorList>
            <person name="Ash K.T."/>
            <person name="Drake K.M."/>
            <person name="Gibbs W.S."/>
            <person name="Ely B."/>
        </authorList>
    </citation>
    <scope>NUCLEOTIDE SEQUENCE [LARGE SCALE GENOMIC DNA]</scope>
</reference>
<dbReference type="Proteomes" id="UP000222485">
    <property type="component" value="Genome"/>
</dbReference>
<keyword evidence="2" id="KW-0808">Transferase</keyword>
<evidence type="ECO:0000313" key="3">
    <source>
        <dbReference type="Proteomes" id="UP000222485"/>
    </source>
</evidence>
<dbReference type="InterPro" id="IPR012337">
    <property type="entry name" value="RNaseH-like_sf"/>
</dbReference>
<dbReference type="InterPro" id="IPR036397">
    <property type="entry name" value="RNaseH_sf"/>
</dbReference>
<dbReference type="GO" id="GO:0003676">
    <property type="term" value="F:nucleic acid binding"/>
    <property type="evidence" value="ECO:0007669"/>
    <property type="project" value="InterPro"/>
</dbReference>
<dbReference type="EMBL" id="KY555146">
    <property type="protein sequence ID" value="ARB15035.1"/>
    <property type="molecule type" value="Genomic_DNA"/>
</dbReference>
<gene>
    <name evidence="2" type="ORF">Ccr32_gp117</name>
</gene>
<dbReference type="GO" id="GO:0003887">
    <property type="term" value="F:DNA-directed DNA polymerase activity"/>
    <property type="evidence" value="ECO:0007669"/>
    <property type="project" value="UniProtKB-EC"/>
</dbReference>
<dbReference type="InterPro" id="IPR013520">
    <property type="entry name" value="Ribonucl_H"/>
</dbReference>
<sequence>MILFYDTETTGFPDSKRSLDEQPRVVQLGAILANPERKEMQRLDMILRLGDVPANVLQDWTVGKDGKGGAAAIHGISPELSEQIGITEVLVIEAFCDLVAVADVVVGHNHVSFDNKIMTNVVRRVLGRPDADPFAGKAMFDTILAGMPLMKLPARQGGYRKPKLIDLHKHLIGEGFEDAHTAIADVLATQRCYYAMEDMVAAKMREKAA</sequence>
<dbReference type="Pfam" id="PF00929">
    <property type="entry name" value="RNase_T"/>
    <property type="match status" value="1"/>
</dbReference>
<evidence type="ECO:0000259" key="1">
    <source>
        <dbReference type="SMART" id="SM00479"/>
    </source>
</evidence>
<dbReference type="EC" id="2.7.7.7" evidence="2"/>
<name>A0A1V0EDQ0_9CAUD</name>
<dbReference type="CDD" id="cd06127">
    <property type="entry name" value="DEDDh"/>
    <property type="match status" value="1"/>
</dbReference>